<dbReference type="Gene3D" id="1.10.3730.20">
    <property type="match status" value="1"/>
</dbReference>
<evidence type="ECO:0000256" key="4">
    <source>
        <dbReference type="ARBA" id="ARBA00022519"/>
    </source>
</evidence>
<dbReference type="PANTHER" id="PTHR30561">
    <property type="entry name" value="SMR FAMILY PROTON-DEPENDENT DRUG EFFLUX TRANSPORTER SUGE"/>
    <property type="match status" value="1"/>
</dbReference>
<evidence type="ECO:0000256" key="1">
    <source>
        <dbReference type="ARBA" id="ARBA00004651"/>
    </source>
</evidence>
<evidence type="ECO:0000256" key="6">
    <source>
        <dbReference type="ARBA" id="ARBA00022692"/>
    </source>
</evidence>
<feature type="domain" description="EamA" evidence="12">
    <location>
        <begin position="30"/>
        <end position="121"/>
    </location>
</feature>
<comment type="caution">
    <text evidence="13">The sequence shown here is derived from an EMBL/GenBank/DDBJ whole genome shotgun (WGS) entry which is preliminary data.</text>
</comment>
<evidence type="ECO:0000256" key="7">
    <source>
        <dbReference type="ARBA" id="ARBA00022985"/>
    </source>
</evidence>
<evidence type="ECO:0000256" key="5">
    <source>
        <dbReference type="ARBA" id="ARBA00022556"/>
    </source>
</evidence>
<proteinExistence type="predicted"/>
<evidence type="ECO:0000313" key="14">
    <source>
        <dbReference type="Proteomes" id="UP001629953"/>
    </source>
</evidence>
<keyword evidence="3" id="KW-0444">Lipid biosynthesis</keyword>
<evidence type="ECO:0000256" key="2">
    <source>
        <dbReference type="ARBA" id="ARBA00022475"/>
    </source>
</evidence>
<name>A0ABW9GAV3_9GAMM</name>
<dbReference type="NCBIfam" id="NF002816">
    <property type="entry name" value="PRK02971.1-2"/>
    <property type="match status" value="1"/>
</dbReference>
<feature type="transmembrane region" description="Helical" evidence="11">
    <location>
        <begin position="104"/>
        <end position="122"/>
    </location>
</feature>
<organism evidence="13 14">
    <name type="scientific">Celerinatantimonas yamalensis</name>
    <dbReference type="NCBI Taxonomy" id="559956"/>
    <lineage>
        <taxon>Bacteria</taxon>
        <taxon>Pseudomonadati</taxon>
        <taxon>Pseudomonadota</taxon>
        <taxon>Gammaproteobacteria</taxon>
        <taxon>Celerinatantimonadaceae</taxon>
        <taxon>Celerinatantimonas</taxon>
    </lineage>
</organism>
<sequence length="137" mass="15223">MTKSWFAIAASVLLVTIAQLTMKLGMSELPPLSWQLLFNLQRLIMHWHALSWVLLGLTCYALSMGCWMLALVKLPLSVAYPCLSISYILVAMSAHWLFAESLSLTTLLGSCLILLGVSLITYRSSQGTKTHQEANKH</sequence>
<evidence type="ECO:0000259" key="12">
    <source>
        <dbReference type="Pfam" id="PF00892"/>
    </source>
</evidence>
<dbReference type="SUPFAM" id="SSF103481">
    <property type="entry name" value="Multidrug resistance efflux transporter EmrE"/>
    <property type="match status" value="1"/>
</dbReference>
<keyword evidence="5" id="KW-0441">Lipid A biosynthesis</keyword>
<evidence type="ECO:0000256" key="8">
    <source>
        <dbReference type="ARBA" id="ARBA00022989"/>
    </source>
</evidence>
<keyword evidence="4" id="KW-0997">Cell inner membrane</keyword>
<evidence type="ECO:0000256" key="9">
    <source>
        <dbReference type="ARBA" id="ARBA00023098"/>
    </source>
</evidence>
<accession>A0ABW9GAV3</accession>
<comment type="subcellular location">
    <subcellularLocation>
        <location evidence="1">Cell membrane</location>
        <topology evidence="1">Multi-pass membrane protein</topology>
    </subcellularLocation>
</comment>
<evidence type="ECO:0000256" key="10">
    <source>
        <dbReference type="ARBA" id="ARBA00023136"/>
    </source>
</evidence>
<evidence type="ECO:0000313" key="13">
    <source>
        <dbReference type="EMBL" id="MFM2486836.1"/>
    </source>
</evidence>
<keyword evidence="14" id="KW-1185">Reference proteome</keyword>
<dbReference type="InterPro" id="IPR000620">
    <property type="entry name" value="EamA_dom"/>
</dbReference>
<gene>
    <name evidence="13" type="primary">arnF</name>
    <name evidence="13" type="ORF">ABUE30_17530</name>
</gene>
<evidence type="ECO:0000256" key="11">
    <source>
        <dbReference type="SAM" id="Phobius"/>
    </source>
</evidence>
<dbReference type="InterPro" id="IPR037185">
    <property type="entry name" value="EmrE-like"/>
</dbReference>
<feature type="transmembrane region" description="Helical" evidence="11">
    <location>
        <begin position="44"/>
        <end position="71"/>
    </location>
</feature>
<dbReference type="Proteomes" id="UP001629953">
    <property type="component" value="Unassembled WGS sequence"/>
</dbReference>
<keyword evidence="10 11" id="KW-0472">Membrane</keyword>
<keyword evidence="7" id="KW-0448">Lipopolysaccharide biosynthesis</keyword>
<dbReference type="Pfam" id="PF00892">
    <property type="entry name" value="EamA"/>
    <property type="match status" value="1"/>
</dbReference>
<reference evidence="13 14" key="1">
    <citation type="journal article" date="2013" name="Int. J. Syst. Evol. Microbiol.">
        <title>Celerinatantimonas yamalensis sp. nov., a cold-adapted diazotrophic bacterium from a cold permafrost brine.</title>
        <authorList>
            <person name="Shcherbakova V."/>
            <person name="Chuvilskaya N."/>
            <person name="Rivkina E."/>
            <person name="Demidov N."/>
            <person name="Uchaeva V."/>
            <person name="Suetin S."/>
            <person name="Suzina N."/>
            <person name="Gilichinsky D."/>
        </authorList>
    </citation>
    <scope>NUCLEOTIDE SEQUENCE [LARGE SCALE GENOMIC DNA]</scope>
    <source>
        <strain evidence="13 14">C7</strain>
    </source>
</reference>
<keyword evidence="9" id="KW-0443">Lipid metabolism</keyword>
<dbReference type="RefSeq" id="WP_408625136.1">
    <property type="nucleotide sequence ID" value="NZ_JBEQCT010000012.1"/>
</dbReference>
<feature type="transmembrane region" description="Helical" evidence="11">
    <location>
        <begin position="78"/>
        <end position="98"/>
    </location>
</feature>
<protein>
    <submittedName>
        <fullName evidence="13">4-amino-4-deoxy-L-arabinose-phosphoundecaprenol flippase subunit ArnF</fullName>
    </submittedName>
</protein>
<keyword evidence="6 11" id="KW-0812">Transmembrane</keyword>
<keyword evidence="2" id="KW-1003">Cell membrane</keyword>
<keyword evidence="8 11" id="KW-1133">Transmembrane helix</keyword>
<dbReference type="InterPro" id="IPR000390">
    <property type="entry name" value="Small_drug/metabolite_transptr"/>
</dbReference>
<dbReference type="PANTHER" id="PTHR30561:SF9">
    <property type="entry name" value="4-AMINO-4-DEOXY-L-ARABINOSE-PHOSPHOUNDECAPRENOL FLIPPASE SUBUNIT ARNF-RELATED"/>
    <property type="match status" value="1"/>
</dbReference>
<dbReference type="EMBL" id="JBEQCT010000012">
    <property type="protein sequence ID" value="MFM2486836.1"/>
    <property type="molecule type" value="Genomic_DNA"/>
</dbReference>
<evidence type="ECO:0000256" key="3">
    <source>
        <dbReference type="ARBA" id="ARBA00022516"/>
    </source>
</evidence>